<name>A0A8X6XBS2_9ARAC</name>
<evidence type="ECO:0000256" key="1">
    <source>
        <dbReference type="SAM" id="MobiDB-lite"/>
    </source>
</evidence>
<proteinExistence type="predicted"/>
<feature type="compositionally biased region" description="Acidic residues" evidence="1">
    <location>
        <begin position="65"/>
        <end position="74"/>
    </location>
</feature>
<dbReference type="Proteomes" id="UP000886998">
    <property type="component" value="Unassembled WGS sequence"/>
</dbReference>
<dbReference type="PROSITE" id="PS50177">
    <property type="entry name" value="NTF2_DOMAIN"/>
    <property type="match status" value="1"/>
</dbReference>
<gene>
    <name evidence="3" type="ORF">TNIN_359301</name>
</gene>
<feature type="domain" description="NTF2" evidence="2">
    <location>
        <begin position="1"/>
        <end position="27"/>
    </location>
</feature>
<comment type="caution">
    <text evidence="3">The sequence shown here is derived from an EMBL/GenBank/DDBJ whole genome shotgun (WGS) entry which is preliminary data.</text>
</comment>
<evidence type="ECO:0000313" key="3">
    <source>
        <dbReference type="EMBL" id="GFY50319.1"/>
    </source>
</evidence>
<accession>A0A8X6XBS2</accession>
<dbReference type="AlphaFoldDB" id="A0A8X6XBS2"/>
<reference evidence="3" key="1">
    <citation type="submission" date="2020-08" db="EMBL/GenBank/DDBJ databases">
        <title>Multicomponent nature underlies the extraordinary mechanical properties of spider dragline silk.</title>
        <authorList>
            <person name="Kono N."/>
            <person name="Nakamura H."/>
            <person name="Mori M."/>
            <person name="Yoshida Y."/>
            <person name="Ohtoshi R."/>
            <person name="Malay A.D."/>
            <person name="Moran D.A.P."/>
            <person name="Tomita M."/>
            <person name="Numata K."/>
            <person name="Arakawa K."/>
        </authorList>
    </citation>
    <scope>NUCLEOTIDE SEQUENCE</scope>
</reference>
<keyword evidence="4" id="KW-1185">Reference proteome</keyword>
<dbReference type="InterPro" id="IPR032710">
    <property type="entry name" value="NTF2-like_dom_sf"/>
</dbReference>
<evidence type="ECO:0000313" key="4">
    <source>
        <dbReference type="Proteomes" id="UP000886998"/>
    </source>
</evidence>
<sequence length="74" mass="8478">MRPFLQTVILVKQPSGKYYVSNDIFCYLDDIFPAEDNEDVDEDVVTDNCIEDTGEENSKNLNKEDDIEAENGTR</sequence>
<dbReference type="Gene3D" id="3.10.450.50">
    <property type="match status" value="1"/>
</dbReference>
<feature type="region of interest" description="Disordered" evidence="1">
    <location>
        <begin position="50"/>
        <end position="74"/>
    </location>
</feature>
<dbReference type="InterPro" id="IPR018222">
    <property type="entry name" value="Nuclear_transport_factor_2_euk"/>
</dbReference>
<dbReference type="SUPFAM" id="SSF54427">
    <property type="entry name" value="NTF2-like"/>
    <property type="match status" value="1"/>
</dbReference>
<dbReference type="EMBL" id="BMAV01007402">
    <property type="protein sequence ID" value="GFY50319.1"/>
    <property type="molecule type" value="Genomic_DNA"/>
</dbReference>
<evidence type="ECO:0000259" key="2">
    <source>
        <dbReference type="PROSITE" id="PS50177"/>
    </source>
</evidence>
<protein>
    <recommendedName>
        <fullName evidence="2">NTF2 domain-containing protein</fullName>
    </recommendedName>
</protein>
<organism evidence="3 4">
    <name type="scientific">Trichonephila inaurata madagascariensis</name>
    <dbReference type="NCBI Taxonomy" id="2747483"/>
    <lineage>
        <taxon>Eukaryota</taxon>
        <taxon>Metazoa</taxon>
        <taxon>Ecdysozoa</taxon>
        <taxon>Arthropoda</taxon>
        <taxon>Chelicerata</taxon>
        <taxon>Arachnida</taxon>
        <taxon>Araneae</taxon>
        <taxon>Araneomorphae</taxon>
        <taxon>Entelegynae</taxon>
        <taxon>Araneoidea</taxon>
        <taxon>Nephilidae</taxon>
        <taxon>Trichonephila</taxon>
        <taxon>Trichonephila inaurata</taxon>
    </lineage>
</organism>